<dbReference type="SUPFAM" id="SSF53720">
    <property type="entry name" value="ALDH-like"/>
    <property type="match status" value="1"/>
</dbReference>
<dbReference type="InterPro" id="IPR016162">
    <property type="entry name" value="Ald_DH_N"/>
</dbReference>
<evidence type="ECO:0000313" key="4">
    <source>
        <dbReference type="Proteomes" id="UP001223802"/>
    </source>
</evidence>
<evidence type="ECO:0000256" key="1">
    <source>
        <dbReference type="ARBA" id="ARBA00023002"/>
    </source>
</evidence>
<dbReference type="KEGG" id="ope:PU634_01070"/>
<dbReference type="Gene3D" id="3.40.605.10">
    <property type="entry name" value="Aldehyde Dehydrogenase, Chain A, domain 1"/>
    <property type="match status" value="1"/>
</dbReference>
<dbReference type="PANTHER" id="PTHR43217:SF1">
    <property type="entry name" value="SUCCINATE SEMIALDEHYDE DEHYDROGENASE [NAD(P)+] SAD"/>
    <property type="match status" value="1"/>
</dbReference>
<keyword evidence="4" id="KW-1185">Reference proteome</keyword>
<name>A0AA50KQ19_9GAMM</name>
<dbReference type="RefSeq" id="WP_306762239.1">
    <property type="nucleotide sequence ID" value="NZ_CP118224.1"/>
</dbReference>
<dbReference type="Gene3D" id="3.40.309.10">
    <property type="entry name" value="Aldehyde Dehydrogenase, Chain A, domain 2"/>
    <property type="match status" value="1"/>
</dbReference>
<keyword evidence="1" id="KW-0560">Oxidoreductase</keyword>
<sequence length="442" mass="47668">MTFVSFDPSTGRVLAHHACLSGAGLEQSLARAHAATEDWQNVAPAERAALLFRLASTLSAGRERLARELCLETGSLLADCLQEVARCAEECAHFAAHGQAMLPSARSQLSQRPLGLMLALTAGPAPLWQCFRVLVPALMAGNGLLLKPAEHLSGLVAVLARLMTEAGVPEGLVTPLRISKEQVAGLVADSRIGGLAYSGERRGGAAMAALAGARLKPVRLELARASVQLILDDAELAPAVESVLNDGFRYRASWRQSEGGVLITPGLAEPFLELLTARLEQLRPGRPDDMGVELGPLAKSGQREWLERQLREAERQGGRIRCGGYLPDDEDGWYYPATLIEGSEPAMTLFPAWPAGPLCGVLRVPDEAAMLALCRALSPDGMASIWTRDRARGERLARALPFDLCRVNPDPYHDRHWPPLSDPAQRPALKEFCRAKTVLISA</sequence>
<dbReference type="InterPro" id="IPR016163">
    <property type="entry name" value="Ald_DH_C"/>
</dbReference>
<evidence type="ECO:0000259" key="2">
    <source>
        <dbReference type="Pfam" id="PF00171"/>
    </source>
</evidence>
<reference evidence="3 4" key="1">
    <citation type="submission" date="2023-02" db="EMBL/GenBank/DDBJ databases">
        <title>Complete genome sequence of a novel bacterium Oceanimonas sp. NTOU-MSR1 isolated from marine coast sediment.</title>
        <authorList>
            <person name="Yang H.-T."/>
            <person name="Chen Y.-L."/>
            <person name="Ho Y.-N."/>
        </authorList>
    </citation>
    <scope>NUCLEOTIDE SEQUENCE [LARGE SCALE GENOMIC DNA]</scope>
    <source>
        <strain evidence="3 4">NTOU-MSR1</strain>
    </source>
</reference>
<proteinExistence type="predicted"/>
<dbReference type="GO" id="GO:0004777">
    <property type="term" value="F:succinate-semialdehyde dehydrogenase (NAD+) activity"/>
    <property type="evidence" value="ECO:0007669"/>
    <property type="project" value="TreeGrafter"/>
</dbReference>
<gene>
    <name evidence="3" type="ORF">PU634_01070</name>
</gene>
<dbReference type="InterPro" id="IPR015590">
    <property type="entry name" value="Aldehyde_DH_dom"/>
</dbReference>
<dbReference type="PANTHER" id="PTHR43217">
    <property type="entry name" value="SUCCINATE SEMIALDEHYDE DEHYDROGENASE [NAD(P)+] SAD"/>
    <property type="match status" value="1"/>
</dbReference>
<protein>
    <submittedName>
        <fullName evidence="3">Aldehyde dehydrogenase family protein</fullName>
    </submittedName>
</protein>
<dbReference type="Pfam" id="PF00171">
    <property type="entry name" value="Aldedh"/>
    <property type="match status" value="1"/>
</dbReference>
<dbReference type="Proteomes" id="UP001223802">
    <property type="component" value="Chromosome"/>
</dbReference>
<evidence type="ECO:0000313" key="3">
    <source>
        <dbReference type="EMBL" id="WMC10985.1"/>
    </source>
</evidence>
<dbReference type="EMBL" id="CP118224">
    <property type="protein sequence ID" value="WMC10985.1"/>
    <property type="molecule type" value="Genomic_DNA"/>
</dbReference>
<dbReference type="AlphaFoldDB" id="A0AA50KQ19"/>
<dbReference type="InterPro" id="IPR016161">
    <property type="entry name" value="Ald_DH/histidinol_DH"/>
</dbReference>
<feature type="domain" description="Aldehyde dehydrogenase" evidence="2">
    <location>
        <begin position="3"/>
        <end position="408"/>
    </location>
</feature>
<accession>A0AA50KQ19</accession>
<dbReference type="InterPro" id="IPR047110">
    <property type="entry name" value="GABD/Sad-like"/>
</dbReference>
<organism evidence="3 4">
    <name type="scientific">Oceanimonas pelagia</name>
    <dbReference type="NCBI Taxonomy" id="3028314"/>
    <lineage>
        <taxon>Bacteria</taxon>
        <taxon>Pseudomonadati</taxon>
        <taxon>Pseudomonadota</taxon>
        <taxon>Gammaproteobacteria</taxon>
        <taxon>Aeromonadales</taxon>
        <taxon>Aeromonadaceae</taxon>
        <taxon>Oceanimonas</taxon>
    </lineage>
</organism>